<dbReference type="SUPFAM" id="SSF53335">
    <property type="entry name" value="S-adenosyl-L-methionine-dependent methyltransferases"/>
    <property type="match status" value="1"/>
</dbReference>
<dbReference type="CDD" id="cd02440">
    <property type="entry name" value="AdoMet_MTases"/>
    <property type="match status" value="1"/>
</dbReference>
<comment type="caution">
    <text evidence="9">The sequence shown here is derived from an EMBL/GenBank/DDBJ whole genome shotgun (WGS) entry which is preliminary data.</text>
</comment>
<dbReference type="GO" id="GO:0016274">
    <property type="term" value="F:protein-arginine N-methyltransferase activity"/>
    <property type="evidence" value="ECO:0007669"/>
    <property type="project" value="InterPro"/>
</dbReference>
<proteinExistence type="predicted"/>
<dbReference type="Gene3D" id="2.70.160.11">
    <property type="entry name" value="Hnrnp arginine n-methyltransferase1"/>
    <property type="match status" value="1"/>
</dbReference>
<accession>A0A8H7UHM7</accession>
<feature type="region of interest" description="Disordered" evidence="5">
    <location>
        <begin position="1171"/>
        <end position="1223"/>
    </location>
</feature>
<feature type="compositionally biased region" description="Polar residues" evidence="5">
    <location>
        <begin position="917"/>
        <end position="928"/>
    </location>
</feature>
<dbReference type="PANTHER" id="PTHR10738">
    <property type="entry name" value="PROTEIN ARGININE N-METHYLTRANSFERASE 5"/>
    <property type="match status" value="1"/>
</dbReference>
<dbReference type="InterPro" id="IPR025799">
    <property type="entry name" value="Arg_MeTrfase"/>
</dbReference>
<evidence type="ECO:0000256" key="5">
    <source>
        <dbReference type="SAM" id="MobiDB-lite"/>
    </source>
</evidence>
<dbReference type="GO" id="GO:0005634">
    <property type="term" value="C:nucleus"/>
    <property type="evidence" value="ECO:0007669"/>
    <property type="project" value="TreeGrafter"/>
</dbReference>
<dbReference type="InterPro" id="IPR035248">
    <property type="entry name" value="PRMT5_C"/>
</dbReference>
<name>A0A8H7UHM7_MORIS</name>
<dbReference type="Pfam" id="PF17286">
    <property type="entry name" value="PRMT5_C"/>
    <property type="match status" value="1"/>
</dbReference>
<evidence type="ECO:0000259" key="6">
    <source>
        <dbReference type="Pfam" id="PF05185"/>
    </source>
</evidence>
<protein>
    <recommendedName>
        <fullName evidence="11">Protein arginine N-methyltransferase</fullName>
    </recommendedName>
</protein>
<feature type="region of interest" description="Disordered" evidence="5">
    <location>
        <begin position="708"/>
        <end position="811"/>
    </location>
</feature>
<keyword evidence="1 4" id="KW-0489">Methyltransferase</keyword>
<dbReference type="Gene3D" id="3.20.20.150">
    <property type="entry name" value="Divalent-metal-dependent TIM barrel enzymes"/>
    <property type="match status" value="1"/>
</dbReference>
<dbReference type="GO" id="GO:0005829">
    <property type="term" value="C:cytosol"/>
    <property type="evidence" value="ECO:0007669"/>
    <property type="project" value="TreeGrafter"/>
</dbReference>
<keyword evidence="10" id="KW-1185">Reference proteome</keyword>
<dbReference type="OrthoDB" id="1368803at2759"/>
<dbReference type="Pfam" id="PF05185">
    <property type="entry name" value="PRMT5"/>
    <property type="match status" value="1"/>
</dbReference>
<evidence type="ECO:0000256" key="1">
    <source>
        <dbReference type="ARBA" id="ARBA00022603"/>
    </source>
</evidence>
<dbReference type="InterPro" id="IPR029063">
    <property type="entry name" value="SAM-dependent_MTases_sf"/>
</dbReference>
<dbReference type="Pfam" id="PF17285">
    <property type="entry name" value="PRMT5_TIM"/>
    <property type="match status" value="1"/>
</dbReference>
<evidence type="ECO:0000259" key="8">
    <source>
        <dbReference type="Pfam" id="PF17286"/>
    </source>
</evidence>
<dbReference type="InterPro" id="IPR014848">
    <property type="entry name" value="Rgp1"/>
</dbReference>
<evidence type="ECO:0000256" key="3">
    <source>
        <dbReference type="ARBA" id="ARBA00022691"/>
    </source>
</evidence>
<dbReference type="InterPro" id="IPR035075">
    <property type="entry name" value="PRMT5"/>
</dbReference>
<feature type="domain" description="PRMT5 TIM barrel" evidence="7">
    <location>
        <begin position="32"/>
        <end position="275"/>
    </location>
</feature>
<dbReference type="GO" id="GO:0006355">
    <property type="term" value="P:regulation of DNA-templated transcription"/>
    <property type="evidence" value="ECO:0007669"/>
    <property type="project" value="TreeGrafter"/>
</dbReference>
<dbReference type="PROSITE" id="PS51678">
    <property type="entry name" value="SAM_MT_PRMT"/>
    <property type="match status" value="1"/>
</dbReference>
<dbReference type="InterPro" id="IPR035247">
    <property type="entry name" value="PRMT5_TIM"/>
</dbReference>
<sequence>MADGLNNCSVGITAPTPLLDLNGFVEDAMQTNNDFVVVPIASENYSRVLFDSPGSKQAMDEWRAGLPLTPNDLILKKVDWAGVCTGMFSDWIDLESPDDRIRINSEIAIKQEATWVAHVGLPAVLVPSLPSETISNFARVISSLTPILPYAHILVRVSMSHSADGTGWLQWNILHNLTETNPKLSVALELSPSLPEDDSLLERWFSEPVKSVIIPANVFIANPKGYPVLPKKHQNFVKSLMKKFKPSFVIAAAELGLHEAGGPTAYQEYIRYLNRSLPTPDQVEAFATGYQDYLQAPLQPLMDNLESATYETFEKDPIKYQQYEEAVYRALIDRVPEGSDVVTVIMVVGAGRGPLVNCSIRASERAQRKVKLYAVEKNPNALVTQNMKAEVWHDRVTIVYSDMRKWKAPEKCDILVSELLGSFGDNELSPECLDGAQKFLKPDGISIPSSYTTYIAPLSSSKLCNEVAAYKDLEHSETPYVVMFQQVCHIAEPKGIWTFHHPNREDIDGDSDPLHNYHNVRRQSTRFLAKENGMLHGIAGYFDSVLYKDVMISIHPETHSPGMFSWFPIFFPLRTPIFVPQGASIDIDFWRLTDNKKVWYEWKVSQCLELEDKIIELAAQRELSVLFVPRMKVLPDIPISSYCNGGVSNSHFVLHPLKALDVHWLIAGDECARYVSTQFSQGRVFYAGETVTCTITFSNPLPILPVPPTTSSSASSYQRRGSIRNSSSYPSRLQTPIATSHSSSPLARTNKQFNGQHSRSQSLTSASDFASRKDTDAAAKSPSSHRRTGSTAISHAVYEESQSTPNRKTSSFTDLASSTFAYFTGFSINGNQETRDNGVDESGKEVIEKKDVQLQENRLSSQTEQDIPSGGEDDQSSELSHPIAIELGSIEPDTPRSSIDTQSIYISREPDSRRSSIDSTASYATNSHSNHLGTHRFNFMMKSTSTPSLLHKSEHLLWGFAQVVGHFVADPALINASEFSQLKTRTMYRPGGGFGGGGGMLGRPSGTRSQSRIDTNSIPVFSTPPSILFVDLNLLPGECKSYLYKLTLPKDIPPSHKGRCIRFNYHLVIGTQRSSSNNSSSTNMGMGMGRGHVVHLPFRVLNHVSQDGSRPIYDLMNPVVTYQDEAKVEQVDVNEVPFSKPLPLPVKQTVEESVKNRKDFLSYVEELIASSSQSASKRQNSTDSSTSTSTLSSPPPNSEITRRVSEVYEEDSEQTKGEPKRSSYINKDGIIEYTPDKNCAQLVSDIVRAGHKAMYDICKSNVRVAYLHLTKTMQRLGEPIMGVLNFKGCDIPTYHINITLESHEEIEKSIALKSQQQTKKITRRIHSEHHEFCLNTRRVAFSLPVPVTATPDFQTTGVKLQYFLRLEFLTGIQRTVIPDASSPDHIEKENVPSYLPINVDGRHKHYQAAQEVDVSSFDCTIPLKIYGASGGIDKGIYGWSSSFVVTE</sequence>
<evidence type="ECO:0000313" key="9">
    <source>
        <dbReference type="EMBL" id="KAG2186186.1"/>
    </source>
</evidence>
<feature type="region of interest" description="Disordered" evidence="5">
    <location>
        <begin position="850"/>
        <end position="878"/>
    </location>
</feature>
<dbReference type="PANTHER" id="PTHR10738:SF0">
    <property type="entry name" value="PROTEIN ARGININE N-METHYLTRANSFERASE 5"/>
    <property type="match status" value="1"/>
</dbReference>
<evidence type="ECO:0000256" key="2">
    <source>
        <dbReference type="ARBA" id="ARBA00022679"/>
    </source>
</evidence>
<reference evidence="9" key="1">
    <citation type="submission" date="2020-12" db="EMBL/GenBank/DDBJ databases">
        <title>Metabolic potential, ecology and presence of endohyphal bacteria is reflected in genomic diversity of Mucoromycotina.</title>
        <authorList>
            <person name="Muszewska A."/>
            <person name="Okrasinska A."/>
            <person name="Steczkiewicz K."/>
            <person name="Drgas O."/>
            <person name="Orlowska M."/>
            <person name="Perlinska-Lenart U."/>
            <person name="Aleksandrzak-Piekarczyk T."/>
            <person name="Szatraj K."/>
            <person name="Zielenkiewicz U."/>
            <person name="Pilsyk S."/>
            <person name="Malc E."/>
            <person name="Mieczkowski P."/>
            <person name="Kruszewska J.S."/>
            <person name="Biernat P."/>
            <person name="Pawlowska J."/>
        </authorList>
    </citation>
    <scope>NUCLEOTIDE SEQUENCE</scope>
    <source>
        <strain evidence="9">WA0000067209</strain>
    </source>
</reference>
<dbReference type="FunFam" id="3.40.50.150:FF:000029">
    <property type="entry name" value="Protein arginine N-methyltransferase 5"/>
    <property type="match status" value="1"/>
</dbReference>
<dbReference type="Gene3D" id="3.40.50.150">
    <property type="entry name" value="Vaccinia Virus protein VP39"/>
    <property type="match status" value="1"/>
</dbReference>
<evidence type="ECO:0000256" key="4">
    <source>
        <dbReference type="PROSITE-ProRule" id="PRU01015"/>
    </source>
</evidence>
<dbReference type="EMBL" id="JAEPQZ010000001">
    <property type="protein sequence ID" value="KAG2186186.1"/>
    <property type="molecule type" value="Genomic_DNA"/>
</dbReference>
<evidence type="ECO:0000259" key="7">
    <source>
        <dbReference type="Pfam" id="PF17285"/>
    </source>
</evidence>
<feature type="region of interest" description="Disordered" evidence="5">
    <location>
        <begin position="904"/>
        <end position="928"/>
    </location>
</feature>
<evidence type="ECO:0008006" key="11">
    <source>
        <dbReference type="Google" id="ProtNLM"/>
    </source>
</evidence>
<feature type="domain" description="PRMT5 arginine-N-methyltransferase" evidence="6">
    <location>
        <begin position="283"/>
        <end position="447"/>
    </location>
</feature>
<feature type="domain" description="PRMT5 oligomerisation" evidence="8">
    <location>
        <begin position="450"/>
        <end position="611"/>
    </location>
</feature>
<evidence type="ECO:0000313" key="10">
    <source>
        <dbReference type="Proteomes" id="UP000654370"/>
    </source>
</evidence>
<dbReference type="GO" id="GO:0032259">
    <property type="term" value="P:methylation"/>
    <property type="evidence" value="ECO:0007669"/>
    <property type="project" value="UniProtKB-KW"/>
</dbReference>
<gene>
    <name evidence="9" type="ORF">INT43_002624</name>
</gene>
<feature type="compositionally biased region" description="Polar residues" evidence="5">
    <location>
        <begin position="854"/>
        <end position="866"/>
    </location>
</feature>
<dbReference type="Pfam" id="PF08737">
    <property type="entry name" value="Rgp1"/>
    <property type="match status" value="1"/>
</dbReference>
<feature type="compositionally biased region" description="Polar residues" evidence="5">
    <location>
        <begin position="800"/>
        <end position="811"/>
    </location>
</feature>
<organism evidence="9 10">
    <name type="scientific">Mortierella isabellina</name>
    <name type="common">Filamentous fungus</name>
    <name type="synonym">Umbelopsis isabellina</name>
    <dbReference type="NCBI Taxonomy" id="91625"/>
    <lineage>
        <taxon>Eukaryota</taxon>
        <taxon>Fungi</taxon>
        <taxon>Fungi incertae sedis</taxon>
        <taxon>Mucoromycota</taxon>
        <taxon>Mucoromycotina</taxon>
        <taxon>Umbelopsidomycetes</taxon>
        <taxon>Umbelopsidales</taxon>
        <taxon>Umbelopsidaceae</taxon>
        <taxon>Umbelopsis</taxon>
    </lineage>
</organism>
<keyword evidence="3 4" id="KW-0949">S-adenosyl-L-methionine</keyword>
<keyword evidence="2 4" id="KW-0808">Transferase</keyword>
<feature type="compositionally biased region" description="Polar residues" evidence="5">
    <location>
        <begin position="717"/>
        <end position="768"/>
    </location>
</feature>
<feature type="compositionally biased region" description="Low complexity" evidence="5">
    <location>
        <begin position="1171"/>
        <end position="1192"/>
    </location>
</feature>
<dbReference type="Proteomes" id="UP000654370">
    <property type="component" value="Unassembled WGS sequence"/>
</dbReference>